<sequence>MQTSAQRWSTLLILLFFSGVIFLFFHLYLRPAPSKNVAEISTEEPVLTQPTVGIINPTRGLEDAQVTVVLFGDFQCEACRDTAVSIDVVRREFPKEVRVVWKDFPNESLHEEATPSAISARCAGDQGAFWSYHDLLFSQMNLLNASTNTTLADALGLEPNAFARCLSTRSPLPRIQRDFEEGLELSITATPTLFINDERFVGAISSDELREAITRHLPL</sequence>
<keyword evidence="3" id="KW-0560">Oxidoreductase</keyword>
<evidence type="ECO:0000256" key="6">
    <source>
        <dbReference type="SAM" id="Phobius"/>
    </source>
</evidence>
<evidence type="ECO:0000256" key="3">
    <source>
        <dbReference type="ARBA" id="ARBA00023002"/>
    </source>
</evidence>
<evidence type="ECO:0000256" key="5">
    <source>
        <dbReference type="ARBA" id="ARBA00023284"/>
    </source>
</evidence>
<evidence type="ECO:0000256" key="1">
    <source>
        <dbReference type="ARBA" id="ARBA00005791"/>
    </source>
</evidence>
<dbReference type="PANTHER" id="PTHR13887:SF14">
    <property type="entry name" value="DISULFIDE BOND FORMATION PROTEIN D"/>
    <property type="match status" value="1"/>
</dbReference>
<dbReference type="Pfam" id="PF13462">
    <property type="entry name" value="Thioredoxin_4"/>
    <property type="match status" value="1"/>
</dbReference>
<evidence type="ECO:0000259" key="7">
    <source>
        <dbReference type="PROSITE" id="PS51352"/>
    </source>
</evidence>
<keyword evidence="6" id="KW-0812">Transmembrane</keyword>
<comment type="similarity">
    <text evidence="1">Belongs to the thioredoxin family. DsbA subfamily.</text>
</comment>
<organism evidence="8 9">
    <name type="scientific">Candidatus Giovannonibacteria bacterium GW2011_GWA2_53_7</name>
    <dbReference type="NCBI Taxonomy" id="1618650"/>
    <lineage>
        <taxon>Bacteria</taxon>
        <taxon>Candidatus Giovannoniibacteriota</taxon>
    </lineage>
</organism>
<keyword evidence="6" id="KW-1133">Transmembrane helix</keyword>
<gene>
    <name evidence="8" type="ORF">UY81_C0011G0004</name>
</gene>
<feature type="domain" description="Thioredoxin" evidence="7">
    <location>
        <begin position="26"/>
        <end position="218"/>
    </location>
</feature>
<dbReference type="PANTHER" id="PTHR13887">
    <property type="entry name" value="GLUTATHIONE S-TRANSFERASE KAPPA"/>
    <property type="match status" value="1"/>
</dbReference>
<evidence type="ECO:0000313" key="9">
    <source>
        <dbReference type="Proteomes" id="UP000034290"/>
    </source>
</evidence>
<evidence type="ECO:0000313" key="8">
    <source>
        <dbReference type="EMBL" id="KKW36849.1"/>
    </source>
</evidence>
<dbReference type="InterPro" id="IPR013766">
    <property type="entry name" value="Thioredoxin_domain"/>
</dbReference>
<dbReference type="EMBL" id="LCRM01000011">
    <property type="protein sequence ID" value="KKW36849.1"/>
    <property type="molecule type" value="Genomic_DNA"/>
</dbReference>
<dbReference type="InterPro" id="IPR012336">
    <property type="entry name" value="Thioredoxin-like_fold"/>
</dbReference>
<dbReference type="SUPFAM" id="SSF52833">
    <property type="entry name" value="Thioredoxin-like"/>
    <property type="match status" value="1"/>
</dbReference>
<protein>
    <submittedName>
        <fullName evidence="8">DSBA oxidoreductase</fullName>
    </submittedName>
</protein>
<reference evidence="8 9" key="1">
    <citation type="journal article" date="2015" name="Nature">
        <title>rRNA introns, odd ribosomes, and small enigmatic genomes across a large radiation of phyla.</title>
        <authorList>
            <person name="Brown C.T."/>
            <person name="Hug L.A."/>
            <person name="Thomas B.C."/>
            <person name="Sharon I."/>
            <person name="Castelle C.J."/>
            <person name="Singh A."/>
            <person name="Wilkins M.J."/>
            <person name="Williams K.H."/>
            <person name="Banfield J.F."/>
        </authorList>
    </citation>
    <scope>NUCLEOTIDE SEQUENCE [LARGE SCALE GENOMIC DNA]</scope>
</reference>
<dbReference type="AlphaFoldDB" id="A0A0G2AVD4"/>
<accession>A0A0G2AVD4</accession>
<evidence type="ECO:0000256" key="2">
    <source>
        <dbReference type="ARBA" id="ARBA00022729"/>
    </source>
</evidence>
<keyword evidence="2" id="KW-0732">Signal</keyword>
<dbReference type="Gene3D" id="3.40.30.10">
    <property type="entry name" value="Glutaredoxin"/>
    <property type="match status" value="1"/>
</dbReference>
<dbReference type="GO" id="GO:0016491">
    <property type="term" value="F:oxidoreductase activity"/>
    <property type="evidence" value="ECO:0007669"/>
    <property type="project" value="UniProtKB-KW"/>
</dbReference>
<keyword evidence="6" id="KW-0472">Membrane</keyword>
<evidence type="ECO:0000256" key="4">
    <source>
        <dbReference type="ARBA" id="ARBA00023157"/>
    </source>
</evidence>
<keyword evidence="5" id="KW-0676">Redox-active center</keyword>
<dbReference type="InterPro" id="IPR036249">
    <property type="entry name" value="Thioredoxin-like_sf"/>
</dbReference>
<dbReference type="Proteomes" id="UP000034290">
    <property type="component" value="Unassembled WGS sequence"/>
</dbReference>
<dbReference type="PROSITE" id="PS51352">
    <property type="entry name" value="THIOREDOXIN_2"/>
    <property type="match status" value="1"/>
</dbReference>
<proteinExistence type="inferred from homology"/>
<keyword evidence="4" id="KW-1015">Disulfide bond</keyword>
<feature type="transmembrane region" description="Helical" evidence="6">
    <location>
        <begin position="12"/>
        <end position="29"/>
    </location>
</feature>
<comment type="caution">
    <text evidence="8">The sequence shown here is derived from an EMBL/GenBank/DDBJ whole genome shotgun (WGS) entry which is preliminary data.</text>
</comment>
<name>A0A0G2AVD4_9BACT</name>